<dbReference type="EMBL" id="CAJVPT010001037">
    <property type="protein sequence ID" value="CAG8455256.1"/>
    <property type="molecule type" value="Genomic_DNA"/>
</dbReference>
<keyword evidence="2" id="KW-1185">Reference proteome</keyword>
<protein>
    <submittedName>
        <fullName evidence="1">2608_t:CDS:1</fullName>
    </submittedName>
</protein>
<organism evidence="1 2">
    <name type="scientific">Acaulospora colombiana</name>
    <dbReference type="NCBI Taxonomy" id="27376"/>
    <lineage>
        <taxon>Eukaryota</taxon>
        <taxon>Fungi</taxon>
        <taxon>Fungi incertae sedis</taxon>
        <taxon>Mucoromycota</taxon>
        <taxon>Glomeromycotina</taxon>
        <taxon>Glomeromycetes</taxon>
        <taxon>Diversisporales</taxon>
        <taxon>Acaulosporaceae</taxon>
        <taxon>Acaulospora</taxon>
    </lineage>
</organism>
<accession>A0ACA9K6B5</accession>
<proteinExistence type="predicted"/>
<reference evidence="1" key="1">
    <citation type="submission" date="2021-06" db="EMBL/GenBank/DDBJ databases">
        <authorList>
            <person name="Kallberg Y."/>
            <person name="Tangrot J."/>
            <person name="Rosling A."/>
        </authorList>
    </citation>
    <scope>NUCLEOTIDE SEQUENCE</scope>
    <source>
        <strain evidence="1">CL356</strain>
    </source>
</reference>
<gene>
    <name evidence="1" type="ORF">ACOLOM_LOCUS935</name>
</gene>
<comment type="caution">
    <text evidence="1">The sequence shown here is derived from an EMBL/GenBank/DDBJ whole genome shotgun (WGS) entry which is preliminary data.</text>
</comment>
<dbReference type="Proteomes" id="UP000789525">
    <property type="component" value="Unassembled WGS sequence"/>
</dbReference>
<name>A0ACA9K6B5_9GLOM</name>
<evidence type="ECO:0000313" key="2">
    <source>
        <dbReference type="Proteomes" id="UP000789525"/>
    </source>
</evidence>
<sequence>MRKNELNATTCPNCNEEVLARSQVGPRVTTRHTKVEKKPSSAEKTASPEQITSALPLGVIALKKRLPWQTAKQAQRNSRNGDKTPGPPPHSTNNYGPDGLRHRDETERRKQNQLRGRSQK</sequence>
<evidence type="ECO:0000313" key="1">
    <source>
        <dbReference type="EMBL" id="CAG8455256.1"/>
    </source>
</evidence>